<dbReference type="EMBL" id="JAHXZI010000007">
    <property type="protein sequence ID" value="MBW6435148.1"/>
    <property type="molecule type" value="Genomic_DNA"/>
</dbReference>
<dbReference type="Proteomes" id="UP001519863">
    <property type="component" value="Unassembled WGS sequence"/>
</dbReference>
<sequence>MTTDELAGLLPRWLLADEEAGDHLRGLLAAIEEQIDRVRDATARQYEDWFVETADARALPLIGDLVGYRPLAGYQRILSEGLRDGGPAAESIRRLAEALAPRRDVANTVGYRRRKGTLSLLEELAESAAGWPARAVETSRLLAHTQPVRLYGAATARTDTVRASRGRLADLRDGSTLDLTGTAFQTAARTFDVRRPGVELYVWRQKAYPVTDAPAYRVEGARDLFTFDVLGADTALVTKPEPEPSTTHLATVDNVPARLRRRLFADRLADFYGPGKSVAIRRGDRLVPVSDIVVADLSGWRYEPRRDRVAVDPELGRIAFSPRADLDEGVRVTYHYAFSDDLGGGEYPRDLSTPGHVYRVGPGHPYRRIADAHREWRADRPADAVIEITDSGAYQEELAFQLDDGQRLTLRAADGARPVLRLLDWSSDQPDALVIEAGEDCRESSMTLDGLVIAGRGIRAGGPLAALTLRHCTLVPDGEEPSLFLERATTAVHIERSVLGPIVVLADEVGTDPAPIHLRDSILDATGHDRPALGAPDGRHAHAVLHAERVTVVGEARVHAVETAADSIFTGIVNVARRQRGTLRFCYVPPGSRTPRRFRCQPDLAGPDAATRVWPLFDSLEHGAPDYGRLATRCPAEIARGAEDGSEMGVFHDLYQPQREDNLRARLAEYTPAGTRAAISFVS</sequence>
<evidence type="ECO:0000313" key="1">
    <source>
        <dbReference type="EMBL" id="MBW6435148.1"/>
    </source>
</evidence>
<reference evidence="1 2" key="1">
    <citation type="journal article" date="2013" name="Antonie Van Leeuwenhoek">
        <title>Actinoplanes hulinensis sp. nov., a novel actinomycete isolated from soybean root (Glycine max (L.) Merr).</title>
        <authorList>
            <person name="Shen Y."/>
            <person name="Liu C."/>
            <person name="Wang X."/>
            <person name="Zhao J."/>
            <person name="Jia F."/>
            <person name="Zhang Y."/>
            <person name="Wang L."/>
            <person name="Yang D."/>
            <person name="Xiang W."/>
        </authorList>
    </citation>
    <scope>NUCLEOTIDE SEQUENCE [LARGE SCALE GENOMIC DNA]</scope>
    <source>
        <strain evidence="1 2">NEAU-M9</strain>
    </source>
</reference>
<protein>
    <submittedName>
        <fullName evidence="1">Uncharacterized protein</fullName>
    </submittedName>
</protein>
<organism evidence="1 2">
    <name type="scientific">Actinoplanes hulinensis</name>
    <dbReference type="NCBI Taxonomy" id="1144547"/>
    <lineage>
        <taxon>Bacteria</taxon>
        <taxon>Bacillati</taxon>
        <taxon>Actinomycetota</taxon>
        <taxon>Actinomycetes</taxon>
        <taxon>Micromonosporales</taxon>
        <taxon>Micromonosporaceae</taxon>
        <taxon>Actinoplanes</taxon>
    </lineage>
</organism>
<dbReference type="RefSeq" id="WP_220144598.1">
    <property type="nucleotide sequence ID" value="NZ_JAHXZI010000007.1"/>
</dbReference>
<gene>
    <name evidence="1" type="ORF">KZ829_15515</name>
</gene>
<accession>A0ABS7B2A7</accession>
<proteinExistence type="predicted"/>
<keyword evidence="2" id="KW-1185">Reference proteome</keyword>
<name>A0ABS7B2A7_9ACTN</name>
<evidence type="ECO:0000313" key="2">
    <source>
        <dbReference type="Proteomes" id="UP001519863"/>
    </source>
</evidence>
<comment type="caution">
    <text evidence="1">The sequence shown here is derived from an EMBL/GenBank/DDBJ whole genome shotgun (WGS) entry which is preliminary data.</text>
</comment>